<dbReference type="PANTHER" id="PTHR47791:SF3">
    <property type="entry name" value="MEIOTICALLY UP-REGULATED GENE 191 PROTEIN"/>
    <property type="match status" value="1"/>
</dbReference>
<dbReference type="GO" id="GO:0005975">
    <property type="term" value="P:carbohydrate metabolic process"/>
    <property type="evidence" value="ECO:0007669"/>
    <property type="project" value="InterPro"/>
</dbReference>
<dbReference type="InterPro" id="IPR053169">
    <property type="entry name" value="MUG_Protein"/>
</dbReference>
<keyword evidence="1" id="KW-0732">Signal</keyword>
<evidence type="ECO:0000256" key="1">
    <source>
        <dbReference type="SAM" id="SignalP"/>
    </source>
</evidence>
<dbReference type="GO" id="GO:0016787">
    <property type="term" value="F:hydrolase activity"/>
    <property type="evidence" value="ECO:0007669"/>
    <property type="project" value="UniProtKB-KW"/>
</dbReference>
<protein>
    <submittedName>
        <fullName evidence="2">Glycosyl hydrolase</fullName>
    </submittedName>
</protein>
<dbReference type="Gene3D" id="1.50.10.20">
    <property type="match status" value="1"/>
</dbReference>
<gene>
    <name evidence="2" type="ORF">B1H18_02740</name>
</gene>
<name>A0A1V4AGP6_9ACTN</name>
<dbReference type="PANTHER" id="PTHR47791">
    <property type="entry name" value="MEIOTICALLY UP-REGULATED GENE 191 PROTEIN"/>
    <property type="match status" value="1"/>
</dbReference>
<dbReference type="Pfam" id="PF03663">
    <property type="entry name" value="Glyco_hydro_76"/>
    <property type="match status" value="1"/>
</dbReference>
<dbReference type="SUPFAM" id="SSF48208">
    <property type="entry name" value="Six-hairpin glycosidases"/>
    <property type="match status" value="1"/>
</dbReference>
<keyword evidence="3" id="KW-1185">Reference proteome</keyword>
<dbReference type="InterPro" id="IPR005198">
    <property type="entry name" value="Glyco_hydro_76"/>
</dbReference>
<evidence type="ECO:0000313" key="2">
    <source>
        <dbReference type="EMBL" id="OON83062.1"/>
    </source>
</evidence>
<keyword evidence="2" id="KW-0378">Hydrolase</keyword>
<dbReference type="Proteomes" id="UP000190539">
    <property type="component" value="Unassembled WGS sequence"/>
</dbReference>
<comment type="caution">
    <text evidence="2">The sequence shown here is derived from an EMBL/GenBank/DDBJ whole genome shotgun (WGS) entry which is preliminary data.</text>
</comment>
<dbReference type="STRING" id="83656.B1H18_02740"/>
<evidence type="ECO:0000313" key="3">
    <source>
        <dbReference type="Proteomes" id="UP000190539"/>
    </source>
</evidence>
<dbReference type="AlphaFoldDB" id="A0A1V4AGP6"/>
<feature type="signal peptide" evidence="1">
    <location>
        <begin position="1"/>
        <end position="20"/>
    </location>
</feature>
<dbReference type="EMBL" id="MVFC01000001">
    <property type="protein sequence ID" value="OON83062.1"/>
    <property type="molecule type" value="Genomic_DNA"/>
</dbReference>
<feature type="chain" id="PRO_5039509726" evidence="1">
    <location>
        <begin position="21"/>
        <end position="483"/>
    </location>
</feature>
<sequence length="483" mass="51361">MGSGAGIALACLLATRFAPALPAAAAEQAAVCDIRCDAQDPATATSDRTPVTTTLYGRTVSLHLSDNDVMGWASIDGGQAGDEVWLDRSFDGGKSWSSGSRLGATKIPSGSTAWRSQMYNVDDWNNAGVGALRACARAGDRAEIACTGWARNNRNAGTRSTAAATALMMLYDRDTGLFESNGWWTSANALTAVIDNSRISGLGSYKYAIARTYDKNIDAQGGDFTNEYLDDTGWWGLAWIAAYDATGDSRYLNTARADADHMHDYWTTGQCGGGVLWNQNKTYKNAITNELYLQLTAALHNRVKGDTTYLQRAEDEWAWFQKSGMINSSHLINDGLDDNCANNGQQTWTYNQGVILGGLAELHRATGDNALLTTARQLADASTGAQALNPDGILREPGESDACGGDGPSFKGAYVRGLGKLDVALAGHPYSAYLDRQAAAAGSKDVDPLGMYGPHWNGPRTTVASGHGCQHSALDLLNAAQAD</sequence>
<organism evidence="2 3">
    <name type="scientific">Streptomyces tsukubensis</name>
    <dbReference type="NCBI Taxonomy" id="83656"/>
    <lineage>
        <taxon>Bacteria</taxon>
        <taxon>Bacillati</taxon>
        <taxon>Actinomycetota</taxon>
        <taxon>Actinomycetes</taxon>
        <taxon>Kitasatosporales</taxon>
        <taxon>Streptomycetaceae</taxon>
        <taxon>Streptomyces</taxon>
    </lineage>
</organism>
<dbReference type="InterPro" id="IPR008928">
    <property type="entry name" value="6-hairpin_glycosidase_sf"/>
</dbReference>
<reference evidence="2 3" key="1">
    <citation type="submission" date="2017-02" db="EMBL/GenBank/DDBJ databases">
        <title>Draft Genome Sequence of Streptomyces tsukubaensis F601, a Producer of the immunosuppressant tacrolimus FK506.</title>
        <authorList>
            <person name="Zong G."/>
            <person name="Zhong C."/>
            <person name="Fu J."/>
            <person name="Qin R."/>
            <person name="Cao G."/>
        </authorList>
    </citation>
    <scope>NUCLEOTIDE SEQUENCE [LARGE SCALE GENOMIC DNA]</scope>
    <source>
        <strain evidence="2 3">F601</strain>
    </source>
</reference>
<accession>A0A1V4AGP6</accession>
<proteinExistence type="predicted"/>